<keyword evidence="3" id="KW-0597">Phosphoprotein</keyword>
<dbReference type="GO" id="GO:0005886">
    <property type="term" value="C:plasma membrane"/>
    <property type="evidence" value="ECO:0007669"/>
    <property type="project" value="TreeGrafter"/>
</dbReference>
<dbReference type="Gene3D" id="2.30.29.30">
    <property type="entry name" value="Pleckstrin-homology domain (PH domain)/Phosphotyrosine-binding domain (PTB)"/>
    <property type="match status" value="1"/>
</dbReference>
<proteinExistence type="predicted"/>
<evidence type="ECO:0000259" key="5">
    <source>
        <dbReference type="PROSITE" id="PS50003"/>
    </source>
</evidence>
<accession>A0AAD7ZHP1</accession>
<dbReference type="AlphaFoldDB" id="A0AAD7ZHP1"/>
<comment type="subcellular location">
    <subcellularLocation>
        <location evidence="1">Cytoplasm</location>
    </subcellularLocation>
</comment>
<protein>
    <recommendedName>
        <fullName evidence="5">PH domain-containing protein</fullName>
    </recommendedName>
</protein>
<feature type="domain" description="PH" evidence="5">
    <location>
        <begin position="121"/>
        <end position="224"/>
    </location>
</feature>
<evidence type="ECO:0000313" key="7">
    <source>
        <dbReference type="Proteomes" id="UP001233999"/>
    </source>
</evidence>
<sequence>CCTTYIIIDMGHFLSETLAEESLSESAELQRVALLQRLETFIATDVTSAPNTPPPYLDMNGPKEYVDAEVNGVKIEEAYEEFPAPSPPPVPRKQPLDLSTSPSTCPDYENLSLPFSELRNMTSKCGPLWRKEKFIFLDQWRRCWAGIYGHVVLLYNSERDVKPTSSLDVQGFDARPITSNIHKDPKKNDATFEVVCPGRKTHQFIARTAKDMTQWVLAISQAGSEESSSPRSHRSQHSPAYRKLPSLPDSEEYDDVVATDSLQNYERVQTEDEIYHDISDMYQNGSVIRPKCESSEQPPLPPRTPVPSVILDNSCGDAVYDDIGVNYSPSDYSNLPDCDETDRPTVSETGKKDITNAEEDWEVIYDDIGVIEQLPEDSKQLGFRRESLGGFRIL</sequence>
<name>A0AAD7ZHP1_DIPPU</name>
<dbReference type="EMBL" id="JASPKZ010008108">
    <property type="protein sequence ID" value="KAJ9580884.1"/>
    <property type="molecule type" value="Genomic_DNA"/>
</dbReference>
<reference evidence="6" key="2">
    <citation type="submission" date="2023-05" db="EMBL/GenBank/DDBJ databases">
        <authorList>
            <person name="Fouks B."/>
        </authorList>
    </citation>
    <scope>NUCLEOTIDE SEQUENCE</scope>
    <source>
        <strain evidence="6">Stay&amp;Tobe</strain>
        <tissue evidence="6">Testes</tissue>
    </source>
</reference>
<feature type="region of interest" description="Disordered" evidence="4">
    <location>
        <begin position="331"/>
        <end position="354"/>
    </location>
</feature>
<dbReference type="PANTHER" id="PTHR15129:SF0">
    <property type="entry name" value="SH3 DOMAIN-CONTAINING PROTEIN"/>
    <property type="match status" value="1"/>
</dbReference>
<evidence type="ECO:0000256" key="2">
    <source>
        <dbReference type="ARBA" id="ARBA00022490"/>
    </source>
</evidence>
<reference evidence="6" key="1">
    <citation type="journal article" date="2023" name="IScience">
        <title>Live-bearing cockroach genome reveals convergent evolutionary mechanisms linked to viviparity in insects and beyond.</title>
        <authorList>
            <person name="Fouks B."/>
            <person name="Harrison M.C."/>
            <person name="Mikhailova A.A."/>
            <person name="Marchal E."/>
            <person name="English S."/>
            <person name="Carruthers M."/>
            <person name="Jennings E.C."/>
            <person name="Chiamaka E.L."/>
            <person name="Frigard R.A."/>
            <person name="Pippel M."/>
            <person name="Attardo G.M."/>
            <person name="Benoit J.B."/>
            <person name="Bornberg-Bauer E."/>
            <person name="Tobe S.S."/>
        </authorList>
    </citation>
    <scope>NUCLEOTIDE SEQUENCE</scope>
    <source>
        <strain evidence="6">Stay&amp;Tobe</strain>
    </source>
</reference>
<dbReference type="GO" id="GO:0005737">
    <property type="term" value="C:cytoplasm"/>
    <property type="evidence" value="ECO:0007669"/>
    <property type="project" value="UniProtKB-SubCell"/>
</dbReference>
<feature type="compositionally biased region" description="Low complexity" evidence="4">
    <location>
        <begin position="221"/>
        <end position="230"/>
    </location>
</feature>
<dbReference type="SMART" id="SM00233">
    <property type="entry name" value="PH"/>
    <property type="match status" value="1"/>
</dbReference>
<dbReference type="Pfam" id="PF00169">
    <property type="entry name" value="PH"/>
    <property type="match status" value="1"/>
</dbReference>
<evidence type="ECO:0000313" key="6">
    <source>
        <dbReference type="EMBL" id="KAJ9580884.1"/>
    </source>
</evidence>
<dbReference type="InterPro" id="IPR011993">
    <property type="entry name" value="PH-like_dom_sf"/>
</dbReference>
<evidence type="ECO:0000256" key="3">
    <source>
        <dbReference type="ARBA" id="ARBA00022553"/>
    </source>
</evidence>
<dbReference type="PANTHER" id="PTHR15129">
    <property type="entry name" value="SRC-ASSOCIATED ADAPTOR PROTEIN"/>
    <property type="match status" value="1"/>
</dbReference>
<evidence type="ECO:0000256" key="4">
    <source>
        <dbReference type="SAM" id="MobiDB-lite"/>
    </source>
</evidence>
<dbReference type="InterPro" id="IPR037781">
    <property type="entry name" value="SKAP_fam"/>
</dbReference>
<keyword evidence="7" id="KW-1185">Reference proteome</keyword>
<feature type="non-terminal residue" evidence="6">
    <location>
        <position position="1"/>
    </location>
</feature>
<evidence type="ECO:0000256" key="1">
    <source>
        <dbReference type="ARBA" id="ARBA00004496"/>
    </source>
</evidence>
<feature type="region of interest" description="Disordered" evidence="4">
    <location>
        <begin position="81"/>
        <end position="103"/>
    </location>
</feature>
<feature type="region of interest" description="Disordered" evidence="4">
    <location>
        <begin position="221"/>
        <end position="250"/>
    </location>
</feature>
<organism evidence="6 7">
    <name type="scientific">Diploptera punctata</name>
    <name type="common">Pacific beetle cockroach</name>
    <dbReference type="NCBI Taxonomy" id="6984"/>
    <lineage>
        <taxon>Eukaryota</taxon>
        <taxon>Metazoa</taxon>
        <taxon>Ecdysozoa</taxon>
        <taxon>Arthropoda</taxon>
        <taxon>Hexapoda</taxon>
        <taxon>Insecta</taxon>
        <taxon>Pterygota</taxon>
        <taxon>Neoptera</taxon>
        <taxon>Polyneoptera</taxon>
        <taxon>Dictyoptera</taxon>
        <taxon>Blattodea</taxon>
        <taxon>Blaberoidea</taxon>
        <taxon>Blaberidae</taxon>
        <taxon>Diplopterinae</taxon>
        <taxon>Diploptera</taxon>
    </lineage>
</organism>
<dbReference type="InterPro" id="IPR001849">
    <property type="entry name" value="PH_domain"/>
</dbReference>
<dbReference type="SUPFAM" id="SSF50729">
    <property type="entry name" value="PH domain-like"/>
    <property type="match status" value="1"/>
</dbReference>
<feature type="compositionally biased region" description="Basic and acidic residues" evidence="4">
    <location>
        <begin position="341"/>
        <end position="354"/>
    </location>
</feature>
<dbReference type="Proteomes" id="UP001233999">
    <property type="component" value="Unassembled WGS sequence"/>
</dbReference>
<comment type="caution">
    <text evidence="6">The sequence shown here is derived from an EMBL/GenBank/DDBJ whole genome shotgun (WGS) entry which is preliminary data.</text>
</comment>
<dbReference type="PROSITE" id="PS50003">
    <property type="entry name" value="PH_DOMAIN"/>
    <property type="match status" value="1"/>
</dbReference>
<keyword evidence="2" id="KW-0963">Cytoplasm</keyword>
<gene>
    <name evidence="6" type="ORF">L9F63_023929</name>
</gene>